<accession>A0ABQ5KTF1</accession>
<evidence type="ECO:0000256" key="2">
    <source>
        <dbReference type="ARBA" id="ARBA00022490"/>
    </source>
</evidence>
<evidence type="ECO:0000313" key="7">
    <source>
        <dbReference type="EMBL" id="GKT35747.1"/>
    </source>
</evidence>
<evidence type="ECO:0000256" key="6">
    <source>
        <dbReference type="SAM" id="MobiDB-lite"/>
    </source>
</evidence>
<dbReference type="EMBL" id="BQXS01011057">
    <property type="protein sequence ID" value="GKT35747.1"/>
    <property type="molecule type" value="Genomic_DNA"/>
</dbReference>
<evidence type="ECO:0000256" key="5">
    <source>
        <dbReference type="ARBA" id="ARBA00035693"/>
    </source>
</evidence>
<comment type="subcellular location">
    <subcellularLocation>
        <location evidence="1">Cytoplasm</location>
        <location evidence="1">Cytoskeleton</location>
        <location evidence="1">Microtubule organizing center</location>
        <location evidence="1">Centrosome</location>
    </subcellularLocation>
</comment>
<comment type="similarity">
    <text evidence="4">Belongs to the CFAP96 family.</text>
</comment>
<reference evidence="7" key="1">
    <citation type="submission" date="2022-03" db="EMBL/GenBank/DDBJ databases">
        <title>Draft genome sequence of Aduncisulcus paluster, a free-living microaerophilic Fornicata.</title>
        <authorList>
            <person name="Yuyama I."/>
            <person name="Kume K."/>
            <person name="Tamura T."/>
            <person name="Inagaki Y."/>
            <person name="Hashimoto T."/>
        </authorList>
    </citation>
    <scope>NUCLEOTIDE SEQUENCE</scope>
    <source>
        <strain evidence="7">NY0171</strain>
    </source>
</reference>
<dbReference type="PANTHER" id="PTHR31144">
    <property type="entry name" value="UPF0602 PROTEIN C4ORF47"/>
    <property type="match status" value="1"/>
</dbReference>
<feature type="compositionally biased region" description="Polar residues" evidence="6">
    <location>
        <begin position="196"/>
        <end position="207"/>
    </location>
</feature>
<gene>
    <name evidence="7" type="ORF">ADUPG1_008841</name>
</gene>
<sequence length="323" mass="36685">MSDSFVVEKDQEYSKWGYGTTKSFISIGDPYVDGYKKQLTRGTAPTEKTKKEHRVEFKTNPPKRGKGPDATISDFKSINVSSDGFHAEYKDQYLVQREIQAEDRKKLEKKATFKFPNPPKKSTGAGSDFGCLSAHYEHLPEAPEKSAKRKDEKEKRQFVHSVPKKGSGGVPGTVLNPLPPREGEEPYIDGWRLQTMKRSSAKSTFSQPHPMKAGRPKNDFFDPNPYGVDESKIPKSSKPKAEAKKEKPKKQMYSNPKSNVLETFPEHQTDEYERVEQVKREMYSTSKPLKKGGVQKKDFCYVSHGHTIPSRSVMFGRSTRGRK</sequence>
<dbReference type="InterPro" id="IPR029358">
    <property type="entry name" value="CFAP96"/>
</dbReference>
<keyword evidence="2" id="KW-0963">Cytoplasm</keyword>
<evidence type="ECO:0000256" key="3">
    <source>
        <dbReference type="ARBA" id="ARBA00023212"/>
    </source>
</evidence>
<feature type="compositionally biased region" description="Basic and acidic residues" evidence="6">
    <location>
        <begin position="47"/>
        <end position="57"/>
    </location>
</feature>
<dbReference type="PANTHER" id="PTHR31144:SF1">
    <property type="entry name" value="UPF0602 PROTEIN C4ORF47"/>
    <property type="match status" value="1"/>
</dbReference>
<feature type="region of interest" description="Disordered" evidence="6">
    <location>
        <begin position="110"/>
        <end position="272"/>
    </location>
</feature>
<comment type="caution">
    <text evidence="7">The sequence shown here is derived from an EMBL/GenBank/DDBJ whole genome shotgun (WGS) entry which is preliminary data.</text>
</comment>
<keyword evidence="8" id="KW-1185">Reference proteome</keyword>
<feature type="compositionally biased region" description="Polar residues" evidence="6">
    <location>
        <begin position="252"/>
        <end position="261"/>
    </location>
</feature>
<dbReference type="Pfam" id="PF15239">
    <property type="entry name" value="CFAP96-like"/>
    <property type="match status" value="1"/>
</dbReference>
<keyword evidence="3" id="KW-0206">Cytoskeleton</keyword>
<organism evidence="7 8">
    <name type="scientific">Aduncisulcus paluster</name>
    <dbReference type="NCBI Taxonomy" id="2918883"/>
    <lineage>
        <taxon>Eukaryota</taxon>
        <taxon>Metamonada</taxon>
        <taxon>Carpediemonas-like organisms</taxon>
        <taxon>Aduncisulcus</taxon>
    </lineage>
</organism>
<evidence type="ECO:0000256" key="4">
    <source>
        <dbReference type="ARBA" id="ARBA00035656"/>
    </source>
</evidence>
<protein>
    <recommendedName>
        <fullName evidence="5">Cilia-and flagella-associated protein 96</fullName>
    </recommendedName>
</protein>
<name>A0ABQ5KTF1_9EUKA</name>
<proteinExistence type="inferred from homology"/>
<dbReference type="Proteomes" id="UP001057375">
    <property type="component" value="Unassembled WGS sequence"/>
</dbReference>
<evidence type="ECO:0000313" key="8">
    <source>
        <dbReference type="Proteomes" id="UP001057375"/>
    </source>
</evidence>
<feature type="compositionally biased region" description="Basic and acidic residues" evidence="6">
    <location>
        <begin position="229"/>
        <end position="245"/>
    </location>
</feature>
<feature type="compositionally biased region" description="Basic and acidic residues" evidence="6">
    <location>
        <begin position="135"/>
        <end position="157"/>
    </location>
</feature>
<evidence type="ECO:0000256" key="1">
    <source>
        <dbReference type="ARBA" id="ARBA00004300"/>
    </source>
</evidence>
<feature type="region of interest" description="Disordered" evidence="6">
    <location>
        <begin position="39"/>
        <end position="75"/>
    </location>
</feature>